<dbReference type="Proteomes" id="UP000027186">
    <property type="component" value="Chromosome"/>
</dbReference>
<proteinExistence type="inferred from homology"/>
<feature type="domain" description="ABC transporter" evidence="7">
    <location>
        <begin position="10"/>
        <end position="244"/>
    </location>
</feature>
<keyword evidence="2" id="KW-0813">Transport</keyword>
<accession>A0A060DI96</accession>
<dbReference type="SMART" id="SM00382">
    <property type="entry name" value="AAA"/>
    <property type="match status" value="1"/>
</dbReference>
<dbReference type="PANTHER" id="PTHR42711">
    <property type="entry name" value="ABC TRANSPORTER ATP-BINDING PROTEIN"/>
    <property type="match status" value="1"/>
</dbReference>
<dbReference type="InterPro" id="IPR003593">
    <property type="entry name" value="AAA+_ATPase"/>
</dbReference>
<dbReference type="SUPFAM" id="SSF52540">
    <property type="entry name" value="P-loop containing nucleoside triphosphate hydrolases"/>
    <property type="match status" value="1"/>
</dbReference>
<keyword evidence="5" id="KW-0067">ATP-binding</keyword>
<protein>
    <submittedName>
        <fullName evidence="8">ABC transporter</fullName>
    </submittedName>
</protein>
<dbReference type="PROSITE" id="PS50893">
    <property type="entry name" value="ABC_TRANSPORTER_2"/>
    <property type="match status" value="1"/>
</dbReference>
<comment type="similarity">
    <text evidence="1">Belongs to the ABC transporter superfamily.</text>
</comment>
<evidence type="ECO:0000259" key="7">
    <source>
        <dbReference type="PROSITE" id="PS50893"/>
    </source>
</evidence>
<evidence type="ECO:0000313" key="9">
    <source>
        <dbReference type="Proteomes" id="UP000027186"/>
    </source>
</evidence>
<evidence type="ECO:0000256" key="4">
    <source>
        <dbReference type="ARBA" id="ARBA00022741"/>
    </source>
</evidence>
<dbReference type="InterPro" id="IPR017871">
    <property type="entry name" value="ABC_transporter-like_CS"/>
</dbReference>
<name>A0A060DI96_9PROT</name>
<evidence type="ECO:0000256" key="2">
    <source>
        <dbReference type="ARBA" id="ARBA00022448"/>
    </source>
</evidence>
<dbReference type="KEGG" id="abq:ABAZ39_01525"/>
<dbReference type="GO" id="GO:0005524">
    <property type="term" value="F:ATP binding"/>
    <property type="evidence" value="ECO:0007669"/>
    <property type="project" value="UniProtKB-KW"/>
</dbReference>
<evidence type="ECO:0000256" key="3">
    <source>
        <dbReference type="ARBA" id="ARBA00022458"/>
    </source>
</evidence>
<evidence type="ECO:0000256" key="5">
    <source>
        <dbReference type="ARBA" id="ARBA00022840"/>
    </source>
</evidence>
<dbReference type="Pfam" id="PF00005">
    <property type="entry name" value="ABC_tran"/>
    <property type="match status" value="1"/>
</dbReference>
<dbReference type="GO" id="GO:0016887">
    <property type="term" value="F:ATP hydrolysis activity"/>
    <property type="evidence" value="ECO:0007669"/>
    <property type="project" value="InterPro"/>
</dbReference>
<dbReference type="PANTHER" id="PTHR42711:SF5">
    <property type="entry name" value="ABC TRANSPORTER ATP-BINDING PROTEIN NATA"/>
    <property type="match status" value="1"/>
</dbReference>
<dbReference type="EMBL" id="CP007793">
    <property type="protein sequence ID" value="AIB10718.1"/>
    <property type="molecule type" value="Genomic_DNA"/>
</dbReference>
<evidence type="ECO:0000313" key="8">
    <source>
        <dbReference type="EMBL" id="AIB10718.1"/>
    </source>
</evidence>
<keyword evidence="3" id="KW-0536">Nodulation</keyword>
<dbReference type="PROSITE" id="PS00211">
    <property type="entry name" value="ABC_TRANSPORTER_1"/>
    <property type="match status" value="1"/>
</dbReference>
<dbReference type="AlphaFoldDB" id="A0A060DI96"/>
<organism evidence="8 9">
    <name type="scientific">Azospirillum argentinense</name>
    <dbReference type="NCBI Taxonomy" id="2970906"/>
    <lineage>
        <taxon>Bacteria</taxon>
        <taxon>Pseudomonadati</taxon>
        <taxon>Pseudomonadota</taxon>
        <taxon>Alphaproteobacteria</taxon>
        <taxon>Rhodospirillales</taxon>
        <taxon>Azospirillaceae</taxon>
        <taxon>Azospirillum</taxon>
    </lineage>
</organism>
<dbReference type="RefSeq" id="WP_038526019.1">
    <property type="nucleotide sequence ID" value="NZ_CP007793.1"/>
</dbReference>
<evidence type="ECO:0000256" key="1">
    <source>
        <dbReference type="ARBA" id="ARBA00005417"/>
    </source>
</evidence>
<feature type="region of interest" description="Disordered" evidence="6">
    <location>
        <begin position="253"/>
        <end position="274"/>
    </location>
</feature>
<dbReference type="InterPro" id="IPR003439">
    <property type="entry name" value="ABC_transporter-like_ATP-bd"/>
</dbReference>
<keyword evidence="4" id="KW-0547">Nucleotide-binding</keyword>
<reference evidence="8 9" key="1">
    <citation type="journal article" date="2014" name="Genome Announc.">
        <title>Complete Genome Sequence of the Model Rhizosphere Strain Azospirillum brasilense Az39, Successfully Applied in Agriculture.</title>
        <authorList>
            <person name="Rivera D."/>
            <person name="Revale S."/>
            <person name="Molina R."/>
            <person name="Gualpa J."/>
            <person name="Puente M."/>
            <person name="Maroniche G."/>
            <person name="Paris G."/>
            <person name="Baker D."/>
            <person name="Clavijo B."/>
            <person name="McLay K."/>
            <person name="Spaepen S."/>
            <person name="Perticari A."/>
            <person name="Vazquez M."/>
            <person name="Wisniewski-Dye F."/>
            <person name="Watkins C."/>
            <person name="Martinez-Abarca F."/>
            <person name="Vanderleyden J."/>
            <person name="Cassan F."/>
        </authorList>
    </citation>
    <scope>NUCLEOTIDE SEQUENCE [LARGE SCALE GENOMIC DNA]</scope>
    <source>
        <strain evidence="8 9">Az39</strain>
    </source>
</reference>
<evidence type="ECO:0000256" key="6">
    <source>
        <dbReference type="SAM" id="MobiDB-lite"/>
    </source>
</evidence>
<dbReference type="Gene3D" id="3.40.50.300">
    <property type="entry name" value="P-loop containing nucleotide triphosphate hydrolases"/>
    <property type="match status" value="1"/>
</dbReference>
<dbReference type="InterPro" id="IPR027417">
    <property type="entry name" value="P-loop_NTPase"/>
</dbReference>
<gene>
    <name evidence="8" type="ORF">ABAZ39_01525</name>
</gene>
<dbReference type="InterPro" id="IPR050763">
    <property type="entry name" value="ABC_transporter_ATP-binding"/>
</dbReference>
<sequence>MDQCAKQHAIRAVNLTKRYGTARSGEVTAVDGISFTVAAGSVTGLLGGNGAGKTTTISMLLGLLLPTSGTVEVLGVDMVRHRHAALPRMNFSSPYVELPHRLTVRENLTVYGHLYGLKGVKRRVEELAEHLELTRFLERPSGGLSAGQKTRVALAKALLNRPELLLLDEPTASLDPDTADWIRTYLERYRLESGATILLASHNMLEVERMCDDVLMMRQGRIVDRGSPSGLLARYGRTSLEDVFLDIARDRANGEDASRDASRAGRREAADAAE</sequence>